<keyword evidence="1" id="KW-1133">Transmembrane helix</keyword>
<feature type="transmembrane region" description="Helical" evidence="1">
    <location>
        <begin position="147"/>
        <end position="165"/>
    </location>
</feature>
<evidence type="ECO:0000256" key="1">
    <source>
        <dbReference type="SAM" id="Phobius"/>
    </source>
</evidence>
<gene>
    <name evidence="2" type="ORF">A3D34_01985</name>
</gene>
<dbReference type="AlphaFoldDB" id="A0A1G2HWL0"/>
<feature type="transmembrane region" description="Helical" evidence="1">
    <location>
        <begin position="251"/>
        <end position="268"/>
    </location>
</feature>
<keyword evidence="1" id="KW-0812">Transmembrane</keyword>
<feature type="transmembrane region" description="Helical" evidence="1">
    <location>
        <begin position="93"/>
        <end position="112"/>
    </location>
</feature>
<feature type="transmembrane region" description="Helical" evidence="1">
    <location>
        <begin position="177"/>
        <end position="194"/>
    </location>
</feature>
<reference evidence="2 3" key="1">
    <citation type="journal article" date="2016" name="Nat. Commun.">
        <title>Thousands of microbial genomes shed light on interconnected biogeochemical processes in an aquifer system.</title>
        <authorList>
            <person name="Anantharaman K."/>
            <person name="Brown C.T."/>
            <person name="Hug L.A."/>
            <person name="Sharon I."/>
            <person name="Castelle C.J."/>
            <person name="Probst A.J."/>
            <person name="Thomas B.C."/>
            <person name="Singh A."/>
            <person name="Wilkins M.J."/>
            <person name="Karaoz U."/>
            <person name="Brodie E.L."/>
            <person name="Williams K.H."/>
            <person name="Hubbard S.S."/>
            <person name="Banfield J.F."/>
        </authorList>
    </citation>
    <scope>NUCLEOTIDE SEQUENCE [LARGE SCALE GENOMIC DNA]</scope>
</reference>
<feature type="transmembrane region" description="Helical" evidence="1">
    <location>
        <begin position="63"/>
        <end position="81"/>
    </location>
</feature>
<dbReference type="InterPro" id="IPR037185">
    <property type="entry name" value="EmrE-like"/>
</dbReference>
<feature type="transmembrane region" description="Helical" evidence="1">
    <location>
        <begin position="215"/>
        <end position="245"/>
    </location>
</feature>
<dbReference type="EMBL" id="MHOQ01000019">
    <property type="protein sequence ID" value="OGZ66857.1"/>
    <property type="molecule type" value="Genomic_DNA"/>
</dbReference>
<dbReference type="SUPFAM" id="SSF103481">
    <property type="entry name" value="Multidrug resistance efflux transporter EmrE"/>
    <property type="match status" value="1"/>
</dbReference>
<name>A0A1G2HWL0_9BACT</name>
<evidence type="ECO:0000313" key="3">
    <source>
        <dbReference type="Proteomes" id="UP000179183"/>
    </source>
</evidence>
<feature type="transmembrane region" description="Helical" evidence="1">
    <location>
        <begin position="280"/>
        <end position="299"/>
    </location>
</feature>
<sequence length="300" mass="34214">MITWLLVIILAYLFFSLASFGDKLILAGPPKPKLYTFYVGLLGILVVFLIPFADFGLPSLQSIIWIVLEASVYLLGLYFLYHALEKFDVSRVIPTIGAIQPILILILTWIFFGLQKMVPLHFLAFILLFLGSIIISSEKKPQLTFDFLKLATFSSFLFSLDYIFTKLVFLHEPFLQGFIWMRLCTVVIVLVFLLHKKFRKEMFAKKSISNIKTDIIFLFTQLAGSLGYILQSLAIALVPIAYLVIVNSLRGIQYVFLFIITLFFSIFLPKILKEKISKKIIIQKTVSILLIILGLALLVI</sequence>
<protein>
    <recommendedName>
        <fullName evidence="4">EamA domain-containing protein</fullName>
    </recommendedName>
</protein>
<accession>A0A1G2HWL0</accession>
<feature type="transmembrane region" description="Helical" evidence="1">
    <location>
        <begin position="6"/>
        <end position="25"/>
    </location>
</feature>
<evidence type="ECO:0008006" key="4">
    <source>
        <dbReference type="Google" id="ProtNLM"/>
    </source>
</evidence>
<proteinExistence type="predicted"/>
<evidence type="ECO:0000313" key="2">
    <source>
        <dbReference type="EMBL" id="OGZ66857.1"/>
    </source>
</evidence>
<dbReference type="Proteomes" id="UP000179183">
    <property type="component" value="Unassembled WGS sequence"/>
</dbReference>
<feature type="transmembrane region" description="Helical" evidence="1">
    <location>
        <begin position="118"/>
        <end position="135"/>
    </location>
</feature>
<comment type="caution">
    <text evidence="2">The sequence shown here is derived from an EMBL/GenBank/DDBJ whole genome shotgun (WGS) entry which is preliminary data.</text>
</comment>
<organism evidence="2 3">
    <name type="scientific">Candidatus Staskawiczbacteria bacterium RIFCSPHIGHO2_02_FULL_33_16</name>
    <dbReference type="NCBI Taxonomy" id="1802204"/>
    <lineage>
        <taxon>Bacteria</taxon>
        <taxon>Candidatus Staskawicziibacteriota</taxon>
    </lineage>
</organism>
<keyword evidence="1" id="KW-0472">Membrane</keyword>
<feature type="transmembrane region" description="Helical" evidence="1">
    <location>
        <begin position="37"/>
        <end position="57"/>
    </location>
</feature>